<dbReference type="EMBL" id="MPUH01001163">
    <property type="protein sequence ID" value="OMJ69745.1"/>
    <property type="molecule type" value="Genomic_DNA"/>
</dbReference>
<name>A0A1R2AZ62_9CILI</name>
<feature type="compositionally biased region" description="Basic and acidic residues" evidence="1">
    <location>
        <begin position="254"/>
        <end position="268"/>
    </location>
</feature>
<feature type="region of interest" description="Disordered" evidence="1">
    <location>
        <begin position="311"/>
        <end position="341"/>
    </location>
</feature>
<dbReference type="AlphaFoldDB" id="A0A1R2AZ62"/>
<feature type="region of interest" description="Disordered" evidence="1">
    <location>
        <begin position="128"/>
        <end position="298"/>
    </location>
</feature>
<evidence type="ECO:0000313" key="3">
    <source>
        <dbReference type="Proteomes" id="UP000187209"/>
    </source>
</evidence>
<sequence length="856" mass="98753">MSSESESERISEGGSLWQVFDAISTSEELFEAFNKLDQPISRKLGLIDLITETSAILTFDFSQAFGYFVVEINENDSKDRIDKKNITFEAFKRRIGNFILEKIYNQGEYEKTVKEFIEDNWKLREKKDISGKKGSSRENSESEEENNRKNIESSGSERRDSDRKSSGSEIRDSDRKSRKSSESEIRDSDRKSRKSSASEIRESDRKSRKSSKSASEEQENNKSKLKEIKKSETLSQKKPLIASKIQRSTTNIVKKPDTKMKLEKKNSKISEISDSSKGRSSSGSKKSKHSPKNSDNFGFGLAKAAIKEIRNEINSKKKSNSSSSSSEKRKKSSISESEPKFQKGTTEMIFEELANSVAKPKIQWFTSQIKNREDTFQELFFSSNSGKDFVLSKDIILAFNTTAEELKLEIHDHHREIFRNLTETLHPAKVIAKAGKKMKTVFPRINFTEFAELMNLWGEKYSKEQAKVPGEVIKTIKEYQELETEYLDFSELKSILSVLTTSLSKCLAKHSENHKEQVNLKEKYKKNLEDIFQFYARVQRIQGNDDTFDAMEANNTNLTIGKFLKFCADFNILLNKGDEKRALSKEILTSIFKKTANNTRLMSEQQFIEVIDKVSEIFYSPDLDKQFSTTYAYLPLSEKRELLYKHLGIHDFNIYHHKKKAFGIAFSPEKYSRVPLNDSSHQYKFKINEKSQKKLELWKQSKMARATPPLLKPIPEISKNSNPVMKKSSKILPTNGYALRLKAKKGVFADKKEDRSEIYDEQSEPTAKRIEENKEIKDHHESQTKVITMQALNNLKYKDIDDEYGLKDLISEESDEFFDKLYGIEPKLQGIMKMHDEKLARGQKVIEKSKYALKNQ</sequence>
<dbReference type="OrthoDB" id="325348at2759"/>
<organism evidence="2 3">
    <name type="scientific">Stentor coeruleus</name>
    <dbReference type="NCBI Taxonomy" id="5963"/>
    <lineage>
        <taxon>Eukaryota</taxon>
        <taxon>Sar</taxon>
        <taxon>Alveolata</taxon>
        <taxon>Ciliophora</taxon>
        <taxon>Postciliodesmatophora</taxon>
        <taxon>Heterotrichea</taxon>
        <taxon>Heterotrichida</taxon>
        <taxon>Stentoridae</taxon>
        <taxon>Stentor</taxon>
    </lineage>
</organism>
<comment type="caution">
    <text evidence="2">The sequence shown here is derived from an EMBL/GenBank/DDBJ whole genome shotgun (WGS) entry which is preliminary data.</text>
</comment>
<feature type="compositionally biased region" description="Basic and acidic residues" evidence="1">
    <location>
        <begin position="219"/>
        <end position="232"/>
    </location>
</feature>
<keyword evidence="3" id="KW-1185">Reference proteome</keyword>
<proteinExistence type="predicted"/>
<dbReference type="Proteomes" id="UP000187209">
    <property type="component" value="Unassembled WGS sequence"/>
</dbReference>
<feature type="compositionally biased region" description="Low complexity" evidence="1">
    <location>
        <begin position="270"/>
        <end position="284"/>
    </location>
</feature>
<reference evidence="2 3" key="1">
    <citation type="submission" date="2016-11" db="EMBL/GenBank/DDBJ databases">
        <title>The macronuclear genome of Stentor coeruleus: a giant cell with tiny introns.</title>
        <authorList>
            <person name="Slabodnick M."/>
            <person name="Ruby J.G."/>
            <person name="Reiff S.B."/>
            <person name="Swart E.C."/>
            <person name="Gosai S."/>
            <person name="Prabakaran S."/>
            <person name="Witkowska E."/>
            <person name="Larue G.E."/>
            <person name="Fisher S."/>
            <person name="Freeman R.M."/>
            <person name="Gunawardena J."/>
            <person name="Chu W."/>
            <person name="Stover N.A."/>
            <person name="Gregory B.D."/>
            <person name="Nowacki M."/>
            <person name="Derisi J."/>
            <person name="Roy S.W."/>
            <person name="Marshall W.F."/>
            <person name="Sood P."/>
        </authorList>
    </citation>
    <scope>NUCLEOTIDE SEQUENCE [LARGE SCALE GENOMIC DNA]</scope>
    <source>
        <strain evidence="2">WM001</strain>
    </source>
</reference>
<evidence type="ECO:0000313" key="2">
    <source>
        <dbReference type="EMBL" id="OMJ69745.1"/>
    </source>
</evidence>
<protein>
    <submittedName>
        <fullName evidence="2">Uncharacterized protein</fullName>
    </submittedName>
</protein>
<gene>
    <name evidence="2" type="ORF">SteCoe_32449</name>
</gene>
<accession>A0A1R2AZ62</accession>
<feature type="compositionally biased region" description="Basic and acidic residues" evidence="1">
    <location>
        <begin position="128"/>
        <end position="190"/>
    </location>
</feature>
<evidence type="ECO:0000256" key="1">
    <source>
        <dbReference type="SAM" id="MobiDB-lite"/>
    </source>
</evidence>